<evidence type="ECO:0000259" key="4">
    <source>
        <dbReference type="Pfam" id="PF08164"/>
    </source>
</evidence>
<accession>A0A420HY29</accession>
<name>A0A420HY29_9PEZI</name>
<feature type="region of interest" description="Disordered" evidence="3">
    <location>
        <begin position="1"/>
        <end position="217"/>
    </location>
</feature>
<dbReference type="Proteomes" id="UP000286134">
    <property type="component" value="Unassembled WGS sequence"/>
</dbReference>
<feature type="domain" description="Apoptosis-antagonizing transcription factor C-terminal" evidence="4">
    <location>
        <begin position="426"/>
        <end position="512"/>
    </location>
</feature>
<dbReference type="AlphaFoldDB" id="A0A420HY29"/>
<dbReference type="GO" id="GO:0005730">
    <property type="term" value="C:nucleolus"/>
    <property type="evidence" value="ECO:0007669"/>
    <property type="project" value="TreeGrafter"/>
</dbReference>
<dbReference type="Pfam" id="PF13339">
    <property type="entry name" value="AATF-Che1"/>
    <property type="match status" value="1"/>
</dbReference>
<feature type="compositionally biased region" description="Basic and acidic residues" evidence="3">
    <location>
        <begin position="201"/>
        <end position="217"/>
    </location>
</feature>
<feature type="compositionally biased region" description="Acidic residues" evidence="3">
    <location>
        <begin position="23"/>
        <end position="45"/>
    </location>
</feature>
<evidence type="ECO:0000256" key="1">
    <source>
        <dbReference type="ARBA" id="ARBA00008966"/>
    </source>
</evidence>
<dbReference type="InterPro" id="IPR039223">
    <property type="entry name" value="AATF/Bfr2"/>
</dbReference>
<reference evidence="6 7" key="1">
    <citation type="journal article" date="2018" name="BMC Genomics">
        <title>Comparative genome analyses reveal sequence features reflecting distinct modes of host-adaptation between dicot and monocot powdery mildew.</title>
        <authorList>
            <person name="Wu Y."/>
            <person name="Ma X."/>
            <person name="Pan Z."/>
            <person name="Kale S.D."/>
            <person name="Song Y."/>
            <person name="King H."/>
            <person name="Zhang Q."/>
            <person name="Presley C."/>
            <person name="Deng X."/>
            <person name="Wei C.I."/>
            <person name="Xiao S."/>
        </authorList>
    </citation>
    <scope>NUCLEOTIDE SEQUENCE [LARGE SCALE GENOMIC DNA]</scope>
    <source>
        <strain evidence="6">UMSG2</strain>
    </source>
</reference>
<dbReference type="InterPro" id="IPR025160">
    <property type="entry name" value="AATF"/>
</dbReference>
<dbReference type="Pfam" id="PF08164">
    <property type="entry name" value="TRAUB"/>
    <property type="match status" value="1"/>
</dbReference>
<evidence type="ECO:0000313" key="7">
    <source>
        <dbReference type="Proteomes" id="UP000286134"/>
    </source>
</evidence>
<comment type="caution">
    <text evidence="6">The sequence shown here is derived from an EMBL/GenBank/DDBJ whole genome shotgun (WGS) entry which is preliminary data.</text>
</comment>
<organism evidence="6 7">
    <name type="scientific">Erysiphe neolycopersici</name>
    <dbReference type="NCBI Taxonomy" id="212602"/>
    <lineage>
        <taxon>Eukaryota</taxon>
        <taxon>Fungi</taxon>
        <taxon>Dikarya</taxon>
        <taxon>Ascomycota</taxon>
        <taxon>Pezizomycotina</taxon>
        <taxon>Leotiomycetes</taxon>
        <taxon>Erysiphales</taxon>
        <taxon>Erysiphaceae</taxon>
        <taxon>Erysiphe</taxon>
    </lineage>
</organism>
<dbReference type="PANTHER" id="PTHR15565">
    <property type="entry name" value="AATF PROTEIN APOPTOSIS ANTAGONIZING TRANSCRIPTION FACTOR"/>
    <property type="match status" value="1"/>
</dbReference>
<dbReference type="OrthoDB" id="5783963at2759"/>
<feature type="compositionally biased region" description="Polar residues" evidence="3">
    <location>
        <begin position="143"/>
        <end position="154"/>
    </location>
</feature>
<dbReference type="EMBL" id="MCFK01003403">
    <property type="protein sequence ID" value="RKF62364.1"/>
    <property type="molecule type" value="Genomic_DNA"/>
</dbReference>
<gene>
    <name evidence="6" type="ORF">OnM2_034014</name>
</gene>
<dbReference type="STRING" id="212602.A0A420HY29"/>
<feature type="compositionally biased region" description="Acidic residues" evidence="3">
    <location>
        <begin position="164"/>
        <end position="178"/>
    </location>
</feature>
<feature type="compositionally biased region" description="Basic and acidic residues" evidence="3">
    <location>
        <begin position="87"/>
        <end position="97"/>
    </location>
</feature>
<evidence type="ECO:0000259" key="5">
    <source>
        <dbReference type="Pfam" id="PF13339"/>
    </source>
</evidence>
<evidence type="ECO:0000256" key="3">
    <source>
        <dbReference type="SAM" id="MobiDB-lite"/>
    </source>
</evidence>
<feature type="compositionally biased region" description="Basic and acidic residues" evidence="3">
    <location>
        <begin position="179"/>
        <end position="189"/>
    </location>
</feature>
<comment type="similarity">
    <text evidence="1">Belongs to the AATF family.</text>
</comment>
<sequence length="541" mass="61822">MGKSKTLTDKISKIAYPTPKEFDPEDEYPVIEQETSEDEDKESSDDLAGTEHYVQSGKSKLRRPEEINLGPKYLGSQISRQDLFADEENHLSDELNDKSNSANFEGLSDSEEIDSHASITEESINSDDTLDDHQKLNLKRLSSRTNSTATNNRKVSSESSKSNEEEENDLSGDDELDHLDDFHFDKIESDDSNSDSSDSTTSKRDDKEKVKRSEIQRFMEEDQKAILSTLSQAAKADAEKGRAIKSQRMRFDTLLNVRMELQKALIAVNTLPTFQDNDPISPKDKPYEAAEEAAMKLWNRLYEFRKNLSKTASTHKTSRKRKILSTHALSPIMWEKMKDLEAASIDNRRKIIEKWSVKTRGSMTLPLTEKLNPTLNQQSIISILNNHIEDSEHLVRRTKMPRSCAPVQRDLKIVEDPKIYDDGNFYQMLLKELVEQRRSESTSMPMTSSIDNKPIPLTAIKEPKVRKVVDTRASKGRKMRFTVHEKLQNFAAPEDRSSWEQVAVSRLFATLLGQKAILAEDDQEKASDLELEEKSLRLFRS</sequence>
<evidence type="ECO:0000256" key="2">
    <source>
        <dbReference type="ARBA" id="ARBA00013850"/>
    </source>
</evidence>
<dbReference type="InterPro" id="IPR012617">
    <property type="entry name" value="AATF_C"/>
</dbReference>
<keyword evidence="7" id="KW-1185">Reference proteome</keyword>
<evidence type="ECO:0000313" key="6">
    <source>
        <dbReference type="EMBL" id="RKF62364.1"/>
    </source>
</evidence>
<proteinExistence type="inferred from homology"/>
<dbReference type="PANTHER" id="PTHR15565:SF0">
    <property type="entry name" value="PROTEIN AATF"/>
    <property type="match status" value="1"/>
</dbReference>
<protein>
    <recommendedName>
        <fullName evidence="2">Protein BFR2</fullName>
    </recommendedName>
</protein>
<dbReference type="GO" id="GO:0000462">
    <property type="term" value="P:maturation of SSU-rRNA from tricistronic rRNA transcript (SSU-rRNA, 5.8S rRNA, LSU-rRNA)"/>
    <property type="evidence" value="ECO:0007669"/>
    <property type="project" value="TreeGrafter"/>
</dbReference>
<feature type="compositionally biased region" description="Basic and acidic residues" evidence="3">
    <location>
        <begin position="1"/>
        <end position="12"/>
    </location>
</feature>
<feature type="domain" description="AATF leucine zipper-containing" evidence="5">
    <location>
        <begin position="237"/>
        <end position="358"/>
    </location>
</feature>